<protein>
    <submittedName>
        <fullName evidence="2">Uncharacterized protein</fullName>
    </submittedName>
</protein>
<proteinExistence type="predicted"/>
<evidence type="ECO:0000313" key="2">
    <source>
        <dbReference type="EMBL" id="CAJ0568508.1"/>
    </source>
</evidence>
<comment type="caution">
    <text evidence="2">The sequence shown here is derived from an EMBL/GenBank/DDBJ whole genome shotgun (WGS) entry which is preliminary data.</text>
</comment>
<sequence length="119" mass="13107">MKKNFLKQQAKNSTADLCTELDPVTLRKFKQRADPVRAQYIYRASAVLACPWKYKLLRGTLNHIPDLTFYNLRASVAMTRGGEGAQGKDGVARAQNLRREAGGSQLPTDIGVLAGSQDV</sequence>
<gene>
    <name evidence="2" type="ORF">MSPICULIGERA_LOCUS7025</name>
</gene>
<organism evidence="2 3">
    <name type="scientific">Mesorhabditis spiculigera</name>
    <dbReference type="NCBI Taxonomy" id="96644"/>
    <lineage>
        <taxon>Eukaryota</taxon>
        <taxon>Metazoa</taxon>
        <taxon>Ecdysozoa</taxon>
        <taxon>Nematoda</taxon>
        <taxon>Chromadorea</taxon>
        <taxon>Rhabditida</taxon>
        <taxon>Rhabditina</taxon>
        <taxon>Rhabditomorpha</taxon>
        <taxon>Rhabditoidea</taxon>
        <taxon>Rhabditidae</taxon>
        <taxon>Mesorhabditinae</taxon>
        <taxon>Mesorhabditis</taxon>
    </lineage>
</organism>
<evidence type="ECO:0000256" key="1">
    <source>
        <dbReference type="SAM" id="MobiDB-lite"/>
    </source>
</evidence>
<feature type="non-terminal residue" evidence="2">
    <location>
        <position position="119"/>
    </location>
</feature>
<dbReference type="EMBL" id="CATQJA010001754">
    <property type="protein sequence ID" value="CAJ0568508.1"/>
    <property type="molecule type" value="Genomic_DNA"/>
</dbReference>
<keyword evidence="3" id="KW-1185">Reference proteome</keyword>
<accession>A0AA36FXJ1</accession>
<dbReference type="AlphaFoldDB" id="A0AA36FXJ1"/>
<dbReference type="Proteomes" id="UP001177023">
    <property type="component" value="Unassembled WGS sequence"/>
</dbReference>
<evidence type="ECO:0000313" key="3">
    <source>
        <dbReference type="Proteomes" id="UP001177023"/>
    </source>
</evidence>
<name>A0AA36FXJ1_9BILA</name>
<reference evidence="2" key="1">
    <citation type="submission" date="2023-06" db="EMBL/GenBank/DDBJ databases">
        <authorList>
            <person name="Delattre M."/>
        </authorList>
    </citation>
    <scope>NUCLEOTIDE SEQUENCE</scope>
    <source>
        <strain evidence="2">AF72</strain>
    </source>
</reference>
<feature type="region of interest" description="Disordered" evidence="1">
    <location>
        <begin position="81"/>
        <end position="119"/>
    </location>
</feature>